<keyword evidence="3" id="KW-1185">Reference proteome</keyword>
<feature type="non-terminal residue" evidence="2">
    <location>
        <position position="1"/>
    </location>
</feature>
<sequence length="60" mass="7034">SKETEILDYYISEKDDDDLEGGKYHQVYEIHDYEEEGGEEYNEGDEEKEDEEEADTHGKG</sequence>
<accession>A0AA38CID3</accession>
<gene>
    <name evidence="2" type="ORF">KI387_044757</name>
</gene>
<feature type="compositionally biased region" description="Acidic residues" evidence="1">
    <location>
        <begin position="32"/>
        <end position="54"/>
    </location>
</feature>
<feature type="non-terminal residue" evidence="2">
    <location>
        <position position="60"/>
    </location>
</feature>
<dbReference type="Proteomes" id="UP000824469">
    <property type="component" value="Unassembled WGS sequence"/>
</dbReference>
<reference evidence="2 3" key="1">
    <citation type="journal article" date="2021" name="Nat. Plants">
        <title>The Taxus genome provides insights into paclitaxel biosynthesis.</title>
        <authorList>
            <person name="Xiong X."/>
            <person name="Gou J."/>
            <person name="Liao Q."/>
            <person name="Li Y."/>
            <person name="Zhou Q."/>
            <person name="Bi G."/>
            <person name="Li C."/>
            <person name="Du R."/>
            <person name="Wang X."/>
            <person name="Sun T."/>
            <person name="Guo L."/>
            <person name="Liang H."/>
            <person name="Lu P."/>
            <person name="Wu Y."/>
            <person name="Zhang Z."/>
            <person name="Ro D.K."/>
            <person name="Shang Y."/>
            <person name="Huang S."/>
            <person name="Yan J."/>
        </authorList>
    </citation>
    <scope>NUCLEOTIDE SEQUENCE [LARGE SCALE GENOMIC DNA]</scope>
    <source>
        <strain evidence="2">Ta-2019</strain>
    </source>
</reference>
<evidence type="ECO:0000313" key="3">
    <source>
        <dbReference type="Proteomes" id="UP000824469"/>
    </source>
</evidence>
<feature type="region of interest" description="Disordered" evidence="1">
    <location>
        <begin position="32"/>
        <end position="60"/>
    </location>
</feature>
<proteinExistence type="predicted"/>
<comment type="caution">
    <text evidence="2">The sequence shown here is derived from an EMBL/GenBank/DDBJ whole genome shotgun (WGS) entry which is preliminary data.</text>
</comment>
<protein>
    <submittedName>
        <fullName evidence="2">Uncharacterized protein</fullName>
    </submittedName>
</protein>
<dbReference type="EMBL" id="JAHRHJ020000011">
    <property type="protein sequence ID" value="KAH9296729.1"/>
    <property type="molecule type" value="Genomic_DNA"/>
</dbReference>
<evidence type="ECO:0000256" key="1">
    <source>
        <dbReference type="SAM" id="MobiDB-lite"/>
    </source>
</evidence>
<name>A0AA38CID3_TAXCH</name>
<organism evidence="2 3">
    <name type="scientific">Taxus chinensis</name>
    <name type="common">Chinese yew</name>
    <name type="synonym">Taxus wallichiana var. chinensis</name>
    <dbReference type="NCBI Taxonomy" id="29808"/>
    <lineage>
        <taxon>Eukaryota</taxon>
        <taxon>Viridiplantae</taxon>
        <taxon>Streptophyta</taxon>
        <taxon>Embryophyta</taxon>
        <taxon>Tracheophyta</taxon>
        <taxon>Spermatophyta</taxon>
        <taxon>Pinopsida</taxon>
        <taxon>Pinidae</taxon>
        <taxon>Conifers II</taxon>
        <taxon>Cupressales</taxon>
        <taxon>Taxaceae</taxon>
        <taxon>Taxus</taxon>
    </lineage>
</organism>
<evidence type="ECO:0000313" key="2">
    <source>
        <dbReference type="EMBL" id="KAH9296729.1"/>
    </source>
</evidence>
<dbReference type="AlphaFoldDB" id="A0AA38CID3"/>